<keyword evidence="3" id="KW-1185">Reference proteome</keyword>
<feature type="region of interest" description="Disordered" evidence="1">
    <location>
        <begin position="196"/>
        <end position="221"/>
    </location>
</feature>
<evidence type="ECO:0000313" key="2">
    <source>
        <dbReference type="EMBL" id="KAA8911707.1"/>
    </source>
</evidence>
<name>A0A642V300_9ASCO</name>
<evidence type="ECO:0000256" key="1">
    <source>
        <dbReference type="SAM" id="MobiDB-lite"/>
    </source>
</evidence>
<sequence length="359" mass="40572">MTMFHPILENGGNWFHKSVEELQAQNATLSSLPKKKCLRMIERRLEILHFIRQTHQARRPWINCRETTPQYKWKSMYARRNGTRSFFALGESLDRATNGKTFDDLAHYCSAIMTVLAFYDFYDSKKVAHSPPLGSGASQQPPQQQQQQMDLDNAHRFSSFSSGSSGDTVIPMSPSIRSSISRKLSFAASFSVHSFGSHSPSQSSSALPSPPPEENETMPSAPLCVHSPNPSLAHRPDLLNLPKGKLPSLLTKNTGRMAVLEGLRTPAEDELVYMPDAYQSFVTLIEEFIIIYYKLQDLLTERTPSFLEINEVEQHLETIDKLIRKYSTIEACNHIKNSDIFNSSVCRNPDVLEDAILSY</sequence>
<proteinExistence type="predicted"/>
<dbReference type="Proteomes" id="UP000761534">
    <property type="component" value="Unassembled WGS sequence"/>
</dbReference>
<comment type="caution">
    <text evidence="2">The sequence shown here is derived from an EMBL/GenBank/DDBJ whole genome shotgun (WGS) entry which is preliminary data.</text>
</comment>
<organism evidence="2 3">
    <name type="scientific">Trichomonascus ciferrii</name>
    <dbReference type="NCBI Taxonomy" id="44093"/>
    <lineage>
        <taxon>Eukaryota</taxon>
        <taxon>Fungi</taxon>
        <taxon>Dikarya</taxon>
        <taxon>Ascomycota</taxon>
        <taxon>Saccharomycotina</taxon>
        <taxon>Dipodascomycetes</taxon>
        <taxon>Dipodascales</taxon>
        <taxon>Trichomonascaceae</taxon>
        <taxon>Trichomonascus</taxon>
        <taxon>Trichomonascus ciferrii complex</taxon>
    </lineage>
</organism>
<dbReference type="VEuPathDB" id="FungiDB:TRICI_003722"/>
<gene>
    <name evidence="2" type="ORF">TRICI_003722</name>
</gene>
<protein>
    <submittedName>
        <fullName evidence="2">Uncharacterized protein</fullName>
    </submittedName>
</protein>
<evidence type="ECO:0000313" key="3">
    <source>
        <dbReference type="Proteomes" id="UP000761534"/>
    </source>
</evidence>
<feature type="region of interest" description="Disordered" evidence="1">
    <location>
        <begin position="131"/>
        <end position="151"/>
    </location>
</feature>
<reference evidence="2" key="1">
    <citation type="journal article" date="2019" name="G3 (Bethesda)">
        <title>Genome Assemblies of Two Rare Opportunistic Yeast Pathogens: Diutina rugosa (syn. Candida rugosa) and Trichomonascus ciferrii (syn. Candida ciferrii).</title>
        <authorList>
            <person name="Mixao V."/>
            <person name="Saus E."/>
            <person name="Hansen A.P."/>
            <person name="Lass-Florl C."/>
            <person name="Gabaldon T."/>
        </authorList>
    </citation>
    <scope>NUCLEOTIDE SEQUENCE</scope>
    <source>
        <strain evidence="2">CBS 4856</strain>
    </source>
</reference>
<feature type="compositionally biased region" description="Low complexity" evidence="1">
    <location>
        <begin position="139"/>
        <end position="148"/>
    </location>
</feature>
<dbReference type="AlphaFoldDB" id="A0A642V300"/>
<dbReference type="EMBL" id="SWFS01000274">
    <property type="protein sequence ID" value="KAA8911707.1"/>
    <property type="molecule type" value="Genomic_DNA"/>
</dbReference>
<feature type="compositionally biased region" description="Low complexity" evidence="1">
    <location>
        <begin position="196"/>
        <end position="207"/>
    </location>
</feature>
<accession>A0A642V300</accession>